<proteinExistence type="inferred from homology"/>
<dbReference type="CDD" id="cd03020">
    <property type="entry name" value="DsbA_DsbC_DsbG"/>
    <property type="match status" value="1"/>
</dbReference>
<evidence type="ECO:0000256" key="2">
    <source>
        <dbReference type="ARBA" id="ARBA00009813"/>
    </source>
</evidence>
<keyword evidence="3 7" id="KW-0732">Signal</keyword>
<evidence type="ECO:0000256" key="6">
    <source>
        <dbReference type="ARBA" id="ARBA00023284"/>
    </source>
</evidence>
<protein>
    <recommendedName>
        <fullName evidence="7">Thiol:disulfide interchange protein</fullName>
    </recommendedName>
</protein>
<comment type="function">
    <text evidence="7">Required for disulfide bond formation in some periplasmic proteins. Acts by transferring its disulfide bond to other proteins and is reduced in the process.</text>
</comment>
<reference evidence="10" key="1">
    <citation type="submission" date="2022-04" db="EMBL/GenBank/DDBJ databases">
        <title>Lysobacter sp. CAU 1642 isolated from sea sand.</title>
        <authorList>
            <person name="Kim W."/>
        </authorList>
    </citation>
    <scope>NUCLEOTIDE SEQUENCE</scope>
    <source>
        <strain evidence="10">CAU 1642</strain>
    </source>
</reference>
<evidence type="ECO:0000256" key="5">
    <source>
        <dbReference type="ARBA" id="ARBA00023157"/>
    </source>
</evidence>
<evidence type="ECO:0000256" key="3">
    <source>
        <dbReference type="ARBA" id="ARBA00022729"/>
    </source>
</evidence>
<evidence type="ECO:0000256" key="7">
    <source>
        <dbReference type="RuleBase" id="RU364038"/>
    </source>
</evidence>
<evidence type="ECO:0000313" key="11">
    <source>
        <dbReference type="Proteomes" id="UP001431449"/>
    </source>
</evidence>
<evidence type="ECO:0000256" key="4">
    <source>
        <dbReference type="ARBA" id="ARBA00022764"/>
    </source>
</evidence>
<organism evidence="10 11">
    <name type="scientific">Pseudomarimonas salicorniae</name>
    <dbReference type="NCBI Taxonomy" id="2933270"/>
    <lineage>
        <taxon>Bacteria</taxon>
        <taxon>Pseudomonadati</taxon>
        <taxon>Pseudomonadota</taxon>
        <taxon>Gammaproteobacteria</taxon>
        <taxon>Lysobacterales</taxon>
        <taxon>Lysobacteraceae</taxon>
        <taxon>Pseudomarimonas</taxon>
    </lineage>
</organism>
<evidence type="ECO:0000256" key="1">
    <source>
        <dbReference type="ARBA" id="ARBA00004418"/>
    </source>
</evidence>
<dbReference type="Pfam" id="PF13098">
    <property type="entry name" value="Thioredoxin_2"/>
    <property type="match status" value="1"/>
</dbReference>
<keyword evidence="6 7" id="KW-0676">Redox-active center</keyword>
<sequence>MRHAVACLILCLSLPGLALGAEPELDEAPIRSALTRLAPQLQIERIAPAPLAGLAEVSAGGQVYYVSLDGRHLLHGSLLRTADGVDLTEIRRSALRAAAIDALPLDARIRYAPKSPAEHRVTVFTAVDCGYCRRFHADIEGYLAAGIAVDYVMIPLAGPGSPAETLSRRVYCASDRLGAFTAATHGTAFEAPDCDSAYPQGVELAKRLGFGTTPTIVAEDGRVLGGYLDPTQLKQRLTAGR</sequence>
<dbReference type="InterPro" id="IPR033954">
    <property type="entry name" value="DiS-bond_Isoase_DsbC/G"/>
</dbReference>
<dbReference type="InterPro" id="IPR051470">
    <property type="entry name" value="Thiol:disulfide_interchange"/>
</dbReference>
<feature type="chain" id="PRO_5045009743" description="Thiol:disulfide interchange protein" evidence="7">
    <location>
        <begin position="21"/>
        <end position="241"/>
    </location>
</feature>
<evidence type="ECO:0000259" key="8">
    <source>
        <dbReference type="Pfam" id="PF10411"/>
    </source>
</evidence>
<evidence type="ECO:0000259" key="9">
    <source>
        <dbReference type="Pfam" id="PF13098"/>
    </source>
</evidence>
<dbReference type="Pfam" id="PF10411">
    <property type="entry name" value="DsbC_N"/>
    <property type="match status" value="1"/>
</dbReference>
<dbReference type="SUPFAM" id="SSF54423">
    <property type="entry name" value="DsbC/DsbG N-terminal domain-like"/>
    <property type="match status" value="1"/>
</dbReference>
<dbReference type="SUPFAM" id="SSF52833">
    <property type="entry name" value="Thioredoxin-like"/>
    <property type="match status" value="1"/>
</dbReference>
<dbReference type="Proteomes" id="UP001431449">
    <property type="component" value="Unassembled WGS sequence"/>
</dbReference>
<feature type="domain" description="Thioredoxin-like fold" evidence="9">
    <location>
        <begin position="119"/>
        <end position="237"/>
    </location>
</feature>
<dbReference type="RefSeq" id="WP_248206676.1">
    <property type="nucleotide sequence ID" value="NZ_JALNMH010000004.1"/>
</dbReference>
<evidence type="ECO:0000313" key="10">
    <source>
        <dbReference type="EMBL" id="MCK7593310.1"/>
    </source>
</evidence>
<dbReference type="PANTHER" id="PTHR35272">
    <property type="entry name" value="THIOL:DISULFIDE INTERCHANGE PROTEIN DSBC-RELATED"/>
    <property type="match status" value="1"/>
</dbReference>
<feature type="signal peptide" evidence="7">
    <location>
        <begin position="1"/>
        <end position="20"/>
    </location>
</feature>
<dbReference type="Gene3D" id="3.40.30.10">
    <property type="entry name" value="Glutaredoxin"/>
    <property type="match status" value="1"/>
</dbReference>
<dbReference type="Gene3D" id="3.10.450.70">
    <property type="entry name" value="Disulphide bond isomerase, DsbC/G, N-terminal"/>
    <property type="match status" value="1"/>
</dbReference>
<keyword evidence="4 7" id="KW-0574">Periplasm</keyword>
<name>A0ABT0GH09_9GAMM</name>
<keyword evidence="5" id="KW-1015">Disulfide bond</keyword>
<dbReference type="InterPro" id="IPR018950">
    <property type="entry name" value="DiS-bond_isomerase_DsbC/G_N"/>
</dbReference>
<comment type="similarity">
    <text evidence="2 7">Belongs to the thioredoxin family. DsbC subfamily.</text>
</comment>
<dbReference type="InterPro" id="IPR009094">
    <property type="entry name" value="DiS-bond_isomerase_DsbC/G_N_sf"/>
</dbReference>
<comment type="caution">
    <text evidence="10">The sequence shown here is derived from an EMBL/GenBank/DDBJ whole genome shotgun (WGS) entry which is preliminary data.</text>
</comment>
<dbReference type="PANTHER" id="PTHR35272:SF3">
    <property type="entry name" value="THIOL:DISULFIDE INTERCHANGE PROTEIN DSBC"/>
    <property type="match status" value="1"/>
</dbReference>
<comment type="subcellular location">
    <subcellularLocation>
        <location evidence="1 7">Periplasm</location>
    </subcellularLocation>
</comment>
<accession>A0ABT0GH09</accession>
<dbReference type="InterPro" id="IPR036249">
    <property type="entry name" value="Thioredoxin-like_sf"/>
</dbReference>
<feature type="domain" description="Disulphide bond isomerase DsbC/G N-terminal" evidence="8">
    <location>
        <begin position="25"/>
        <end position="89"/>
    </location>
</feature>
<gene>
    <name evidence="10" type="ORF">M0G41_06470</name>
</gene>
<dbReference type="InterPro" id="IPR012336">
    <property type="entry name" value="Thioredoxin-like_fold"/>
</dbReference>
<keyword evidence="11" id="KW-1185">Reference proteome</keyword>
<dbReference type="EMBL" id="JALNMH010000004">
    <property type="protein sequence ID" value="MCK7593310.1"/>
    <property type="molecule type" value="Genomic_DNA"/>
</dbReference>